<dbReference type="CDD" id="cd11301">
    <property type="entry name" value="Fut1_Fut2_like"/>
    <property type="match status" value="1"/>
</dbReference>
<organism evidence="3 4">
    <name type="scientific">Kineothrix sedimenti</name>
    <dbReference type="NCBI Taxonomy" id="3123317"/>
    <lineage>
        <taxon>Bacteria</taxon>
        <taxon>Bacillati</taxon>
        <taxon>Bacillota</taxon>
        <taxon>Clostridia</taxon>
        <taxon>Lachnospirales</taxon>
        <taxon>Lachnospiraceae</taxon>
        <taxon>Kineothrix</taxon>
    </lineage>
</organism>
<evidence type="ECO:0000256" key="1">
    <source>
        <dbReference type="ARBA" id="ARBA00022676"/>
    </source>
</evidence>
<dbReference type="Gene3D" id="3.40.50.11350">
    <property type="match status" value="1"/>
</dbReference>
<keyword evidence="1" id="KW-0328">Glycosyltransferase</keyword>
<accession>A0ABZ3ETD7</accession>
<dbReference type="EMBL" id="CP146256">
    <property type="protein sequence ID" value="XAH73493.1"/>
    <property type="molecule type" value="Genomic_DNA"/>
</dbReference>
<protein>
    <submittedName>
        <fullName evidence="3">Alpha-1,2-fucosyltransferase</fullName>
    </submittedName>
</protein>
<name>A0ABZ3ETD7_9FIRM</name>
<dbReference type="Proteomes" id="UP001451571">
    <property type="component" value="Chromosome"/>
</dbReference>
<gene>
    <name evidence="3" type="ORF">V6984_18625</name>
</gene>
<dbReference type="RefSeq" id="WP_342757097.1">
    <property type="nucleotide sequence ID" value="NZ_CP146256.1"/>
</dbReference>
<evidence type="ECO:0000256" key="2">
    <source>
        <dbReference type="ARBA" id="ARBA00022679"/>
    </source>
</evidence>
<dbReference type="PANTHER" id="PTHR11927">
    <property type="entry name" value="GALACTOSIDE 2-L-FUCOSYLTRANSFERASE"/>
    <property type="match status" value="1"/>
</dbReference>
<evidence type="ECO:0000313" key="4">
    <source>
        <dbReference type="Proteomes" id="UP001451571"/>
    </source>
</evidence>
<keyword evidence="2" id="KW-0808">Transferase</keyword>
<dbReference type="Pfam" id="PF01531">
    <property type="entry name" value="Glyco_transf_11"/>
    <property type="match status" value="1"/>
</dbReference>
<sequence length="301" mass="35388">MDMIIIQIAGGLGNQMQQYALYQKFLSLGIEAKLDISWFTREERQNGVYAKRELELNYFEGIEYEVCTAEEIQSLIGTEGLLGKIKGKLLPGTKKIFYETAMYHPEIFELRDMYLCGYWACEKYYEEIFDLLRGKFHFPPSGNLANENTAVKMQNEESVSIHVRRGDYLDAKNLEMFGNICTEEYYTGAINHIKQIYPEAHFYVFTDDEEYVRGKYISDEYTVVYWNKGKDSFYDIWLMSKCKHNICANSTFSFWGARLNSNSQKIIIRPSVHKNSQRLEEKQMHELWKKWVLIDNKGDVL</sequence>
<reference evidence="3 4" key="1">
    <citation type="submission" date="2024-02" db="EMBL/GenBank/DDBJ databases">
        <title>Bacterial strain from lacustrine sediment.</title>
        <authorList>
            <person name="Petit C."/>
            <person name="Fadhlaoui K."/>
        </authorList>
    </citation>
    <scope>NUCLEOTIDE SEQUENCE [LARGE SCALE GENOMIC DNA]</scope>
    <source>
        <strain evidence="3 4">IPX-CK</strain>
    </source>
</reference>
<proteinExistence type="predicted"/>
<evidence type="ECO:0000313" key="3">
    <source>
        <dbReference type="EMBL" id="XAH73493.1"/>
    </source>
</evidence>
<dbReference type="InterPro" id="IPR002516">
    <property type="entry name" value="Glyco_trans_11"/>
</dbReference>
<dbReference type="PANTHER" id="PTHR11927:SF9">
    <property type="entry name" value="L-FUCOSYLTRANSFERASE"/>
    <property type="match status" value="1"/>
</dbReference>
<keyword evidence="4" id="KW-1185">Reference proteome</keyword>